<gene>
    <name evidence="16" type="ORF">PV09_04424</name>
</gene>
<feature type="domain" description="DhaK" evidence="15">
    <location>
        <begin position="9"/>
        <end position="349"/>
    </location>
</feature>
<dbReference type="Gene3D" id="1.25.40.340">
    <property type="match status" value="1"/>
</dbReference>
<dbReference type="RefSeq" id="XP_016214559.1">
    <property type="nucleotide sequence ID" value="XM_016357767.1"/>
</dbReference>
<evidence type="ECO:0000313" key="17">
    <source>
        <dbReference type="Proteomes" id="UP000053259"/>
    </source>
</evidence>
<evidence type="ECO:0000313" key="16">
    <source>
        <dbReference type="EMBL" id="KIW04690.1"/>
    </source>
</evidence>
<comment type="similarity">
    <text evidence="3">Belongs to the dihydroxyacetone kinase (DAK) family.</text>
</comment>
<dbReference type="PROSITE" id="PS51481">
    <property type="entry name" value="DHAK"/>
    <property type="match status" value="1"/>
</dbReference>
<dbReference type="InterPro" id="IPR004007">
    <property type="entry name" value="DhaL_dom"/>
</dbReference>
<sequence>MRSKHFLDETQTIVNGSLRSLAITNPALQLDEQNKIIYSRSFKISNAVKIISGGGSGHEPSFGGFVGEGGLTAAVAGNVFASPSSQQILHAIERFGPDSGVLVTVMNYTGDVLNFGVAVEKARARNPELSIRMLVVADDCSIPDSQVGKVGKRGIAGTVLVHKITGAAAAAGWSLDEIFQLGQVAKSNLASIGTSLDRVHVPGQPTKGDESLEDNQVELGMGIHNERGISRLQGTDAKLAAVVGTMLDHLFKSLANGLGGAGSLEMADLVLMVNNLGGLSVLEFGSIVAEVTDQLKRRTKKSPKRVYAGTFMTSLDGPGFSISILNLSATGKQDTILQFLDAPSDALGWVAPKKWASSDFEEGELPKQNTNSPNGAESAHSVVEPHMQMVAQHIMNAMNAVIAAEPEVTRYDQIVGDGDCGTTLKRGAEAVLRSLSNTPSSLAMLVESITQAVESTMDGTSGAIYAIFFNSLMQYVKTHAQDPDSAIDPAFWSQALDSAISTLRQYTAASVGDRTLMDTLLPFSETLRMSHDISAAAAAATKGAESTKSMKASLGRSVYVGGENEWLGTIPDPGAWGLMRLFDGLARSIKGSSSAK</sequence>
<feature type="active site" description="Tele-hemiaminal-histidine intermediate" evidence="11">
    <location>
        <position position="224"/>
    </location>
</feature>
<dbReference type="GeneID" id="27312397"/>
<keyword evidence="17" id="KW-1185">Reference proteome</keyword>
<dbReference type="OrthoDB" id="1724672at2759"/>
<dbReference type="InterPro" id="IPR012734">
    <property type="entry name" value="DhaK_ATP"/>
</dbReference>
<evidence type="ECO:0000256" key="13">
    <source>
        <dbReference type="SAM" id="MobiDB-lite"/>
    </source>
</evidence>
<dbReference type="InterPro" id="IPR004006">
    <property type="entry name" value="DhaK_dom"/>
</dbReference>
<evidence type="ECO:0000256" key="5">
    <source>
        <dbReference type="ARBA" id="ARBA00022741"/>
    </source>
</evidence>
<evidence type="ECO:0000256" key="8">
    <source>
        <dbReference type="ARBA" id="ARBA00022840"/>
    </source>
</evidence>
<dbReference type="UniPathway" id="UPA00617">
    <property type="reaction ID" value="UER00669"/>
</dbReference>
<accession>A0A0D2ADZ5</accession>
<dbReference type="Gene3D" id="3.30.1180.20">
    <property type="entry name" value="Dihydroxyacetone kinase, domain 2"/>
    <property type="match status" value="1"/>
</dbReference>
<feature type="domain" description="DhaL" evidence="14">
    <location>
        <begin position="388"/>
        <end position="587"/>
    </location>
</feature>
<keyword evidence="4" id="KW-0808">Transferase</keyword>
<keyword evidence="7" id="KW-0319">Glycerol metabolism</keyword>
<dbReference type="SMART" id="SM01120">
    <property type="entry name" value="Dak2"/>
    <property type="match status" value="1"/>
</dbReference>
<dbReference type="Pfam" id="PF02733">
    <property type="entry name" value="Dak1"/>
    <property type="match status" value="1"/>
</dbReference>
<dbReference type="GO" id="GO:0004371">
    <property type="term" value="F:glycerone kinase activity"/>
    <property type="evidence" value="ECO:0007669"/>
    <property type="project" value="UniProtKB-EC"/>
</dbReference>
<dbReference type="AlphaFoldDB" id="A0A0D2ADZ5"/>
<evidence type="ECO:0000256" key="4">
    <source>
        <dbReference type="ARBA" id="ARBA00022679"/>
    </source>
</evidence>
<protein>
    <submittedName>
        <fullName evidence="16">Dihydroxyacetone kinase</fullName>
    </submittedName>
</protein>
<organism evidence="16 17">
    <name type="scientific">Verruconis gallopava</name>
    <dbReference type="NCBI Taxonomy" id="253628"/>
    <lineage>
        <taxon>Eukaryota</taxon>
        <taxon>Fungi</taxon>
        <taxon>Dikarya</taxon>
        <taxon>Ascomycota</taxon>
        <taxon>Pezizomycotina</taxon>
        <taxon>Dothideomycetes</taxon>
        <taxon>Pleosporomycetidae</taxon>
        <taxon>Venturiales</taxon>
        <taxon>Sympoventuriaceae</taxon>
        <taxon>Verruconis</taxon>
    </lineage>
</organism>
<keyword evidence="6 16" id="KW-0418">Kinase</keyword>
<dbReference type="InterPro" id="IPR050861">
    <property type="entry name" value="Dihydroxyacetone_Kinase"/>
</dbReference>
<name>A0A0D2ADZ5_9PEZI</name>
<comment type="pathway">
    <text evidence="2">Polyol metabolism; glycerol fermentation; glycerone phosphate from glycerol (oxidative route): step 2/2.</text>
</comment>
<keyword evidence="8" id="KW-0067">ATP-binding</keyword>
<reference evidence="16 17" key="1">
    <citation type="submission" date="2015-01" db="EMBL/GenBank/DDBJ databases">
        <title>The Genome Sequence of Ochroconis gallopava CBS43764.</title>
        <authorList>
            <consortium name="The Broad Institute Genomics Platform"/>
            <person name="Cuomo C."/>
            <person name="de Hoog S."/>
            <person name="Gorbushina A."/>
            <person name="Stielow B."/>
            <person name="Teixiera M."/>
            <person name="Abouelleil A."/>
            <person name="Chapman S.B."/>
            <person name="Priest M."/>
            <person name="Young S.K."/>
            <person name="Wortman J."/>
            <person name="Nusbaum C."/>
            <person name="Birren B."/>
        </authorList>
    </citation>
    <scope>NUCLEOTIDE SEQUENCE [LARGE SCALE GENOMIC DNA]</scope>
    <source>
        <strain evidence="16 17">CBS 43764</strain>
    </source>
</reference>
<dbReference type="GO" id="GO:0005524">
    <property type="term" value="F:ATP binding"/>
    <property type="evidence" value="ECO:0007669"/>
    <property type="project" value="UniProtKB-KW"/>
</dbReference>
<evidence type="ECO:0000259" key="14">
    <source>
        <dbReference type="PROSITE" id="PS51480"/>
    </source>
</evidence>
<dbReference type="STRING" id="253628.A0A0D2ADZ5"/>
<evidence type="ECO:0000256" key="12">
    <source>
        <dbReference type="PIRSR" id="PIRSR612734-2"/>
    </source>
</evidence>
<dbReference type="SUPFAM" id="SSF101473">
    <property type="entry name" value="DhaL-like"/>
    <property type="match status" value="1"/>
</dbReference>
<dbReference type="FunCoup" id="A0A0D2ADZ5">
    <property type="interactions" value="552"/>
</dbReference>
<feature type="binding site" evidence="12">
    <location>
        <begin position="55"/>
        <end position="58"/>
    </location>
    <ligand>
        <name>substrate</name>
    </ligand>
</feature>
<dbReference type="InterPro" id="IPR036117">
    <property type="entry name" value="DhaL_dom_sf"/>
</dbReference>
<dbReference type="SUPFAM" id="SSF82549">
    <property type="entry name" value="DAK1/DegV-like"/>
    <property type="match status" value="1"/>
</dbReference>
<evidence type="ECO:0000256" key="1">
    <source>
        <dbReference type="ARBA" id="ARBA00003264"/>
    </source>
</evidence>
<evidence type="ECO:0000256" key="9">
    <source>
        <dbReference type="ARBA" id="ARBA00047974"/>
    </source>
</evidence>
<dbReference type="PANTHER" id="PTHR28629">
    <property type="entry name" value="TRIOKINASE/FMN CYCLASE"/>
    <property type="match status" value="1"/>
</dbReference>
<dbReference type="Proteomes" id="UP000053259">
    <property type="component" value="Unassembled WGS sequence"/>
</dbReference>
<evidence type="ECO:0000256" key="6">
    <source>
        <dbReference type="ARBA" id="ARBA00022777"/>
    </source>
</evidence>
<dbReference type="FunFam" id="3.40.50.10440:FF:000001">
    <property type="entry name" value="Dihydroxyacetone kinase, DhaK subunit"/>
    <property type="match status" value="1"/>
</dbReference>
<dbReference type="HOGENOM" id="CLU_017054_6_0_1"/>
<dbReference type="EMBL" id="KN847540">
    <property type="protein sequence ID" value="KIW04690.1"/>
    <property type="molecule type" value="Genomic_DNA"/>
</dbReference>
<feature type="binding site" evidence="12">
    <location>
        <position position="111"/>
    </location>
    <ligand>
        <name>substrate</name>
    </ligand>
</feature>
<dbReference type="GO" id="GO:0005829">
    <property type="term" value="C:cytosol"/>
    <property type="evidence" value="ECO:0007669"/>
    <property type="project" value="TreeGrafter"/>
</dbReference>
<dbReference type="GO" id="GO:0050354">
    <property type="term" value="F:triokinase activity"/>
    <property type="evidence" value="ECO:0007669"/>
    <property type="project" value="UniProtKB-EC"/>
</dbReference>
<dbReference type="FunFam" id="1.25.40.340:FF:000001">
    <property type="entry name" value="Dihydroxyacetone kinase 1"/>
    <property type="match status" value="1"/>
</dbReference>
<comment type="catalytic activity">
    <reaction evidence="9">
        <text>D-glyceraldehyde + ATP = D-glyceraldehyde 3-phosphate + ADP + H(+)</text>
        <dbReference type="Rhea" id="RHEA:13941"/>
        <dbReference type="ChEBI" id="CHEBI:15378"/>
        <dbReference type="ChEBI" id="CHEBI:17378"/>
        <dbReference type="ChEBI" id="CHEBI:30616"/>
        <dbReference type="ChEBI" id="CHEBI:59776"/>
        <dbReference type="ChEBI" id="CHEBI:456216"/>
        <dbReference type="EC" id="2.7.1.28"/>
    </reaction>
</comment>
<evidence type="ECO:0000256" key="7">
    <source>
        <dbReference type="ARBA" id="ARBA00022798"/>
    </source>
</evidence>
<feature type="region of interest" description="Disordered" evidence="13">
    <location>
        <begin position="360"/>
        <end position="380"/>
    </location>
</feature>
<dbReference type="FunFam" id="3.30.1180.20:FF:000001">
    <property type="entry name" value="Dihydroxyacetone kinase 1"/>
    <property type="match status" value="1"/>
</dbReference>
<proteinExistence type="inferred from homology"/>
<evidence type="ECO:0000256" key="10">
    <source>
        <dbReference type="ARBA" id="ARBA00048898"/>
    </source>
</evidence>
<evidence type="ECO:0000256" key="2">
    <source>
        <dbReference type="ARBA" id="ARBA00004778"/>
    </source>
</evidence>
<comment type="function">
    <text evidence="1">Catalyzes both the phosphorylation of dihydroxyacetone and of glyceraldehyde.</text>
</comment>
<dbReference type="Pfam" id="PF02734">
    <property type="entry name" value="Dak2"/>
    <property type="match status" value="1"/>
</dbReference>
<evidence type="ECO:0000259" key="15">
    <source>
        <dbReference type="PROSITE" id="PS51481"/>
    </source>
</evidence>
<dbReference type="InParanoid" id="A0A0D2ADZ5"/>
<dbReference type="GO" id="GO:0019588">
    <property type="term" value="P:anaerobic glycerol catabolic process"/>
    <property type="evidence" value="ECO:0007669"/>
    <property type="project" value="UniProtKB-UniPathway"/>
</dbReference>
<dbReference type="PROSITE" id="PS51480">
    <property type="entry name" value="DHAL"/>
    <property type="match status" value="1"/>
</dbReference>
<evidence type="ECO:0000256" key="3">
    <source>
        <dbReference type="ARBA" id="ARBA00008757"/>
    </source>
</evidence>
<dbReference type="VEuPathDB" id="FungiDB:PV09_04424"/>
<dbReference type="PANTHER" id="PTHR28629:SF14">
    <property type="entry name" value="DIHYDROXYACETONE KINASE 1"/>
    <property type="match status" value="1"/>
</dbReference>
<dbReference type="Gene3D" id="3.40.50.10440">
    <property type="entry name" value="Dihydroxyacetone kinase, domain 1"/>
    <property type="match status" value="1"/>
</dbReference>
<keyword evidence="5" id="KW-0547">Nucleotide-binding</keyword>
<comment type="catalytic activity">
    <reaction evidence="10">
        <text>dihydroxyacetone + ATP = dihydroxyacetone phosphate + ADP + H(+)</text>
        <dbReference type="Rhea" id="RHEA:15773"/>
        <dbReference type="ChEBI" id="CHEBI:15378"/>
        <dbReference type="ChEBI" id="CHEBI:16016"/>
        <dbReference type="ChEBI" id="CHEBI:30616"/>
        <dbReference type="ChEBI" id="CHEBI:57642"/>
        <dbReference type="ChEBI" id="CHEBI:456216"/>
        <dbReference type="EC" id="2.7.1.29"/>
    </reaction>
</comment>
<evidence type="ECO:0000256" key="11">
    <source>
        <dbReference type="PIRSR" id="PIRSR612734-1"/>
    </source>
</evidence>
<dbReference type="NCBIfam" id="TIGR02361">
    <property type="entry name" value="dak_ATP"/>
    <property type="match status" value="1"/>
</dbReference>